<keyword evidence="1" id="KW-0812">Transmembrane</keyword>
<dbReference type="Proteomes" id="UP000010792">
    <property type="component" value="Chromosome"/>
</dbReference>
<evidence type="ECO:0000313" key="4">
    <source>
        <dbReference type="Proteomes" id="UP000010792"/>
    </source>
</evidence>
<dbReference type="KEGG" id="rht:NT26_3135"/>
<dbReference type="PANTHER" id="PTHR23028:SF131">
    <property type="entry name" value="BLR2367 PROTEIN"/>
    <property type="match status" value="1"/>
</dbReference>
<feature type="transmembrane region" description="Helical" evidence="1">
    <location>
        <begin position="98"/>
        <end position="120"/>
    </location>
</feature>
<accession>L0NIC7</accession>
<keyword evidence="1" id="KW-1133">Transmembrane helix</keyword>
<feature type="transmembrane region" description="Helical" evidence="1">
    <location>
        <begin position="193"/>
        <end position="212"/>
    </location>
</feature>
<feature type="transmembrane region" description="Helical" evidence="1">
    <location>
        <begin position="17"/>
        <end position="37"/>
    </location>
</feature>
<feature type="transmembrane region" description="Helical" evidence="1">
    <location>
        <begin position="58"/>
        <end position="78"/>
    </location>
</feature>
<feature type="domain" description="Acyltransferase 3" evidence="2">
    <location>
        <begin position="16"/>
        <end position="300"/>
    </location>
</feature>
<proteinExistence type="predicted"/>
<dbReference type="Pfam" id="PF01757">
    <property type="entry name" value="Acyl_transf_3"/>
    <property type="match status" value="1"/>
</dbReference>
<dbReference type="InterPro" id="IPR050879">
    <property type="entry name" value="Acyltransferase_3"/>
</dbReference>
<evidence type="ECO:0000256" key="1">
    <source>
        <dbReference type="SAM" id="Phobius"/>
    </source>
</evidence>
<reference evidence="3 4" key="1">
    <citation type="journal article" date="2013" name="Genome Biol. Evol.">
        <title>Life in an arsenic-containing gold mine: genome and physiology of the autotrophic arsenite-oxidizing bacterium rhizobium sp. NT-26.</title>
        <authorList>
            <person name="Andres J."/>
            <person name="Arsene-Ploetze F."/>
            <person name="Barbe V."/>
            <person name="Brochier-Armanet C."/>
            <person name="Cleiss-Arnold J."/>
            <person name="Coppee J.Y."/>
            <person name="Dillies M.A."/>
            <person name="Geist"/>
            <person name="L"/>
            <person name="Joublin A."/>
            <person name="Koechler S."/>
            <person name="Lassalle F."/>
            <person name="Marchal M."/>
            <person name="Medigue C."/>
            <person name="Muller D."/>
            <person name="Nesme X."/>
            <person name="Plewniak F."/>
            <person name="Proux C."/>
            <person name="Ramirez-Bahena M.H."/>
            <person name="Schenowitz C."/>
            <person name="Sismeiro O."/>
            <person name="Vallenet D."/>
            <person name="Santini J.M."/>
            <person name="Bertin P.N."/>
        </authorList>
    </citation>
    <scope>NUCLEOTIDE SEQUENCE [LARGE SCALE GENOMIC DNA]</scope>
    <source>
        <strain evidence="3 4">NT-26</strain>
    </source>
</reference>
<gene>
    <name evidence="3" type="ORF">NT26_3135</name>
</gene>
<evidence type="ECO:0000313" key="3">
    <source>
        <dbReference type="EMBL" id="CCF20858.1"/>
    </source>
</evidence>
<dbReference type="PANTHER" id="PTHR23028">
    <property type="entry name" value="ACETYLTRANSFERASE"/>
    <property type="match status" value="1"/>
</dbReference>
<feature type="transmembrane region" description="Helical" evidence="1">
    <location>
        <begin position="127"/>
        <end position="147"/>
    </location>
</feature>
<feature type="transmembrane region" description="Helical" evidence="1">
    <location>
        <begin position="224"/>
        <end position="241"/>
    </location>
</feature>
<dbReference type="InterPro" id="IPR002656">
    <property type="entry name" value="Acyl_transf_3_dom"/>
</dbReference>
<dbReference type="STRING" id="1125847.NT26_3135"/>
<feature type="transmembrane region" description="Helical" evidence="1">
    <location>
        <begin position="284"/>
        <end position="304"/>
    </location>
</feature>
<sequence>MFYHLLYGEQIVAIERIAYYFVYAFFIISGFSLYITYVNRLINMSDVRAYAVKRFRRIAPLFYLACLLQMLLVDSPNWKTVMLNMSLMFGFANPDSSSMVMGGWSIGIEMAFYVAFPVIVILTNRKLVLLSTVATASIILMAIFLNSTLSGQEQMTSELWRAYTQPIAFWGYFAFGCLLGEAYLRYRQALKGHWLWFPMIGLSAVPFFFVQVDNDISLLTGWEGALLMSSTLLMISSVAFAKEPSGHTLWVAQWLGRLSYPIYLLHPIMYLGIVSPLVKDNPSLRIGLTVITTLAFSTLVHHIIERRLGGSARLPAST</sequence>
<dbReference type="GO" id="GO:0000271">
    <property type="term" value="P:polysaccharide biosynthetic process"/>
    <property type="evidence" value="ECO:0007669"/>
    <property type="project" value="TreeGrafter"/>
</dbReference>
<dbReference type="OrthoDB" id="9796461at2"/>
<protein>
    <submittedName>
        <fullName evidence="3">Putative Cellulose-binding, family II</fullName>
    </submittedName>
</protein>
<dbReference type="AlphaFoldDB" id="L0NIC7"/>
<dbReference type="GO" id="GO:0016020">
    <property type="term" value="C:membrane"/>
    <property type="evidence" value="ECO:0007669"/>
    <property type="project" value="TreeGrafter"/>
</dbReference>
<evidence type="ECO:0000259" key="2">
    <source>
        <dbReference type="Pfam" id="PF01757"/>
    </source>
</evidence>
<feature type="transmembrane region" description="Helical" evidence="1">
    <location>
        <begin position="167"/>
        <end position="186"/>
    </location>
</feature>
<keyword evidence="4" id="KW-1185">Reference proteome</keyword>
<dbReference type="GO" id="GO:0016747">
    <property type="term" value="F:acyltransferase activity, transferring groups other than amino-acyl groups"/>
    <property type="evidence" value="ECO:0007669"/>
    <property type="project" value="InterPro"/>
</dbReference>
<feature type="transmembrane region" description="Helical" evidence="1">
    <location>
        <begin position="262"/>
        <end position="278"/>
    </location>
</feature>
<keyword evidence="1" id="KW-0472">Membrane</keyword>
<name>L0NIC7_9HYPH</name>
<organism evidence="3 4">
    <name type="scientific">Pseudorhizobium banfieldiae</name>
    <dbReference type="NCBI Taxonomy" id="1125847"/>
    <lineage>
        <taxon>Bacteria</taxon>
        <taxon>Pseudomonadati</taxon>
        <taxon>Pseudomonadota</taxon>
        <taxon>Alphaproteobacteria</taxon>
        <taxon>Hyphomicrobiales</taxon>
        <taxon>Rhizobiaceae</taxon>
        <taxon>Rhizobium/Agrobacterium group</taxon>
        <taxon>Pseudorhizobium</taxon>
    </lineage>
</organism>
<dbReference type="EMBL" id="FO082820">
    <property type="protein sequence ID" value="CCF20858.1"/>
    <property type="molecule type" value="Genomic_DNA"/>
</dbReference>